<dbReference type="RefSeq" id="WP_009257372.1">
    <property type="nucleotide sequence ID" value="NZ_KN174161.1"/>
</dbReference>
<keyword evidence="8" id="KW-1185">Reference proteome</keyword>
<keyword evidence="2" id="KW-0805">Transcription regulation</keyword>
<evidence type="ECO:0000256" key="5">
    <source>
        <dbReference type="SAM" id="Coils"/>
    </source>
</evidence>
<dbReference type="AlphaFoldDB" id="A0A096BCQ5"/>
<keyword evidence="4" id="KW-0804">Transcription</keyword>
<dbReference type="Pfam" id="PF13411">
    <property type="entry name" value="MerR_1"/>
    <property type="match status" value="1"/>
</dbReference>
<keyword evidence="3" id="KW-0238">DNA-binding</keyword>
<keyword evidence="5" id="KW-0175">Coiled coil</keyword>
<dbReference type="PATRIC" id="fig|742738.3.peg.391"/>
<dbReference type="PANTHER" id="PTHR30204:SF69">
    <property type="entry name" value="MERR-FAMILY TRANSCRIPTIONAL REGULATOR"/>
    <property type="match status" value="1"/>
</dbReference>
<evidence type="ECO:0000256" key="1">
    <source>
        <dbReference type="ARBA" id="ARBA00022491"/>
    </source>
</evidence>
<dbReference type="SMART" id="SM00422">
    <property type="entry name" value="HTH_MERR"/>
    <property type="match status" value="1"/>
</dbReference>
<dbReference type="InterPro" id="IPR011256">
    <property type="entry name" value="Reg_factor_effector_dom_sf"/>
</dbReference>
<name>A0A096BCQ5_FLAPL</name>
<evidence type="ECO:0000256" key="3">
    <source>
        <dbReference type="ARBA" id="ARBA00023125"/>
    </source>
</evidence>
<dbReference type="PROSITE" id="PS50937">
    <property type="entry name" value="HTH_MERR_2"/>
    <property type="match status" value="1"/>
</dbReference>
<dbReference type="Proteomes" id="UP000029585">
    <property type="component" value="Unassembled WGS sequence"/>
</dbReference>
<dbReference type="HOGENOM" id="CLU_065103_0_0_9"/>
<evidence type="ECO:0000256" key="4">
    <source>
        <dbReference type="ARBA" id="ARBA00023163"/>
    </source>
</evidence>
<dbReference type="InterPro" id="IPR009061">
    <property type="entry name" value="DNA-bd_dom_put_sf"/>
</dbReference>
<evidence type="ECO:0000313" key="7">
    <source>
        <dbReference type="EMBL" id="KGF57198.1"/>
    </source>
</evidence>
<evidence type="ECO:0000259" key="6">
    <source>
        <dbReference type="PROSITE" id="PS50937"/>
    </source>
</evidence>
<gene>
    <name evidence="7" type="ORF">HMPREF9460_00373</name>
</gene>
<dbReference type="SUPFAM" id="SSF55136">
    <property type="entry name" value="Probable bacterial effector-binding domain"/>
    <property type="match status" value="1"/>
</dbReference>
<dbReference type="InterPro" id="IPR000551">
    <property type="entry name" value="MerR-type_HTH_dom"/>
</dbReference>
<comment type="caution">
    <text evidence="7">The sequence shown here is derived from an EMBL/GenBank/DDBJ whole genome shotgun (WGS) entry which is preliminary data.</text>
</comment>
<dbReference type="InterPro" id="IPR047057">
    <property type="entry name" value="MerR_fam"/>
</dbReference>
<protein>
    <recommendedName>
        <fullName evidence="6">HTH merR-type domain-containing protein</fullName>
    </recommendedName>
</protein>
<keyword evidence="1" id="KW-0678">Repressor</keyword>
<dbReference type="PANTHER" id="PTHR30204">
    <property type="entry name" value="REDOX-CYCLING DRUG-SENSING TRANSCRIPTIONAL ACTIVATOR SOXR"/>
    <property type="match status" value="1"/>
</dbReference>
<reference evidence="7 8" key="1">
    <citation type="submission" date="2011-08" db="EMBL/GenBank/DDBJ databases">
        <title>The Genome Sequence of Clostridium orbiscindens 1_3_50AFAA.</title>
        <authorList>
            <consortium name="The Broad Institute Genome Sequencing Platform"/>
            <person name="Earl A."/>
            <person name="Ward D."/>
            <person name="Feldgarden M."/>
            <person name="Gevers D."/>
            <person name="Daigneault M."/>
            <person name="Strauss J."/>
            <person name="Allen-Vercoe E."/>
            <person name="Young S.K."/>
            <person name="Zeng Q."/>
            <person name="Gargeya S."/>
            <person name="Fitzgerald M."/>
            <person name="Haas B."/>
            <person name="Abouelleil A."/>
            <person name="Alvarado L."/>
            <person name="Arachchi H.M."/>
            <person name="Berlin A."/>
            <person name="Brown A."/>
            <person name="Chapman S.B."/>
            <person name="Chen Z."/>
            <person name="Dunbar C."/>
            <person name="Freedman E."/>
            <person name="Gearin G."/>
            <person name="Gellesch M."/>
            <person name="Goldberg J."/>
            <person name="Griggs A."/>
            <person name="Gujja S."/>
            <person name="Heiman D."/>
            <person name="Howarth C."/>
            <person name="Larson L."/>
            <person name="Lui A."/>
            <person name="MacDonald P.J.P."/>
            <person name="Montmayeur A."/>
            <person name="Murphy C."/>
            <person name="Neiman D."/>
            <person name="Pearson M."/>
            <person name="Priest M."/>
            <person name="Roberts A."/>
            <person name="Saif S."/>
            <person name="Shea T."/>
            <person name="Shenoy N."/>
            <person name="Sisk P."/>
            <person name="Stolte C."/>
            <person name="Sykes S."/>
            <person name="Wortman J."/>
            <person name="Nusbaum C."/>
            <person name="Birren B."/>
        </authorList>
    </citation>
    <scope>NUCLEOTIDE SEQUENCE [LARGE SCALE GENOMIC DNA]</scope>
    <source>
        <strain evidence="7 8">1_3_50AFAA</strain>
    </source>
</reference>
<organism evidence="7 8">
    <name type="scientific">Flavonifractor plautii 1_3_50AFAA</name>
    <dbReference type="NCBI Taxonomy" id="742738"/>
    <lineage>
        <taxon>Bacteria</taxon>
        <taxon>Bacillati</taxon>
        <taxon>Bacillota</taxon>
        <taxon>Clostridia</taxon>
        <taxon>Eubacteriales</taxon>
        <taxon>Oscillospiraceae</taxon>
        <taxon>Flavonifractor</taxon>
    </lineage>
</organism>
<dbReference type="Gene3D" id="3.20.80.10">
    <property type="entry name" value="Regulatory factor, effector binding domain"/>
    <property type="match status" value="1"/>
</dbReference>
<dbReference type="SUPFAM" id="SSF46955">
    <property type="entry name" value="Putative DNA-binding domain"/>
    <property type="match status" value="1"/>
</dbReference>
<feature type="coiled-coil region" evidence="5">
    <location>
        <begin position="77"/>
        <end position="104"/>
    </location>
</feature>
<dbReference type="EMBL" id="ADLO01000011">
    <property type="protein sequence ID" value="KGF57198.1"/>
    <property type="molecule type" value="Genomic_DNA"/>
</dbReference>
<evidence type="ECO:0000313" key="8">
    <source>
        <dbReference type="Proteomes" id="UP000029585"/>
    </source>
</evidence>
<sequence length="273" mass="32188">MSITELAKLRQVTSETLRYYDRIGLITPDYVDPQTRYRYYSIRQYEKLGTIKELRQLGMSIHDITDYFSGRNLRKSHQLLLHQLELLEEEIRKQQLLSEILRRKLHFLSEITPPPPVDKVFCRAFPQRYMITFGEPAGGSREHAFAFTRLERYLDEVAPILASDRIGVYADWHLLEPSDDYIPAVPMIFVERDAIESEHKRTIPPGDYLCMNYRRGELERYHPSFARLHTYMAEHGWVLNGMIFQFYKIDVTLTSDPDETLMEIQVPVRPAES</sequence>
<evidence type="ECO:0000256" key="2">
    <source>
        <dbReference type="ARBA" id="ARBA00023015"/>
    </source>
</evidence>
<dbReference type="Gene3D" id="1.10.1660.10">
    <property type="match status" value="1"/>
</dbReference>
<proteinExistence type="predicted"/>
<dbReference type="GO" id="GO:0003700">
    <property type="term" value="F:DNA-binding transcription factor activity"/>
    <property type="evidence" value="ECO:0007669"/>
    <property type="project" value="InterPro"/>
</dbReference>
<accession>A0A096BCQ5</accession>
<dbReference type="GO" id="GO:0003677">
    <property type="term" value="F:DNA binding"/>
    <property type="evidence" value="ECO:0007669"/>
    <property type="project" value="UniProtKB-KW"/>
</dbReference>
<dbReference type="GeneID" id="63971752"/>
<dbReference type="eggNOG" id="COG0789">
    <property type="taxonomic scope" value="Bacteria"/>
</dbReference>
<feature type="domain" description="HTH merR-type" evidence="6">
    <location>
        <begin position="1"/>
        <end position="70"/>
    </location>
</feature>